<comment type="caution">
    <text evidence="6">The sequence shown here is derived from an EMBL/GenBank/DDBJ whole genome shotgun (WGS) entry which is preliminary data.</text>
</comment>
<comment type="cofactor">
    <cofactor evidence="1">
        <name>FMN</name>
        <dbReference type="ChEBI" id="CHEBI:58210"/>
    </cofactor>
</comment>
<keyword evidence="3" id="KW-0288">FMN</keyword>
<gene>
    <name evidence="6" type="ORF">I553_0781</name>
</gene>
<dbReference type="SUPFAM" id="SSF51395">
    <property type="entry name" value="FMN-linked oxidoreductases"/>
    <property type="match status" value="1"/>
</dbReference>
<dbReference type="InterPro" id="IPR000262">
    <property type="entry name" value="FMN-dep_DH"/>
</dbReference>
<dbReference type="Gene3D" id="3.20.20.70">
    <property type="entry name" value="Aldolase class I"/>
    <property type="match status" value="1"/>
</dbReference>
<evidence type="ECO:0000256" key="4">
    <source>
        <dbReference type="ARBA" id="ARBA00023002"/>
    </source>
</evidence>
<organism evidence="6">
    <name type="scientific">Mycobacterium xenopi 4042</name>
    <dbReference type="NCBI Taxonomy" id="1299334"/>
    <lineage>
        <taxon>Bacteria</taxon>
        <taxon>Bacillati</taxon>
        <taxon>Actinomycetota</taxon>
        <taxon>Actinomycetes</taxon>
        <taxon>Mycobacteriales</taxon>
        <taxon>Mycobacteriaceae</taxon>
        <taxon>Mycobacterium</taxon>
    </lineage>
</organism>
<dbReference type="PANTHER" id="PTHR10578:SF107">
    <property type="entry name" value="2-HYDROXYACID OXIDASE 1"/>
    <property type="match status" value="1"/>
</dbReference>
<dbReference type="AlphaFoldDB" id="X7YII7"/>
<feature type="domain" description="FMN hydroxy acid dehydrogenase" evidence="5">
    <location>
        <begin position="1"/>
        <end position="117"/>
    </location>
</feature>
<dbReference type="PANTHER" id="PTHR10578">
    <property type="entry name" value="S -2-HYDROXY-ACID OXIDASE-RELATED"/>
    <property type="match status" value="1"/>
</dbReference>
<protein>
    <submittedName>
        <fullName evidence="6">FMN-dependent dehydrogenase family protein</fullName>
    </submittedName>
</protein>
<dbReference type="GO" id="GO:0016491">
    <property type="term" value="F:oxidoreductase activity"/>
    <property type="evidence" value="ECO:0007669"/>
    <property type="project" value="UniProtKB-KW"/>
</dbReference>
<dbReference type="InterPro" id="IPR037396">
    <property type="entry name" value="FMN_HAD"/>
</dbReference>
<name>X7YII7_MYCXE</name>
<evidence type="ECO:0000256" key="1">
    <source>
        <dbReference type="ARBA" id="ARBA00001917"/>
    </source>
</evidence>
<proteinExistence type="predicted"/>
<keyword evidence="4" id="KW-0560">Oxidoreductase</keyword>
<dbReference type="Pfam" id="PF01070">
    <property type="entry name" value="FMN_dh"/>
    <property type="match status" value="1"/>
</dbReference>
<evidence type="ECO:0000259" key="5">
    <source>
        <dbReference type="PROSITE" id="PS51349"/>
    </source>
</evidence>
<evidence type="ECO:0000256" key="3">
    <source>
        <dbReference type="ARBA" id="ARBA00022643"/>
    </source>
</evidence>
<accession>X7YII7</accession>
<evidence type="ECO:0000256" key="2">
    <source>
        <dbReference type="ARBA" id="ARBA00022630"/>
    </source>
</evidence>
<dbReference type="PATRIC" id="fig|1299334.3.peg.10357"/>
<keyword evidence="2" id="KW-0285">Flavoprotein</keyword>
<dbReference type="InterPro" id="IPR013785">
    <property type="entry name" value="Aldolase_TIM"/>
</dbReference>
<reference evidence="6" key="1">
    <citation type="submission" date="2014-01" db="EMBL/GenBank/DDBJ databases">
        <authorList>
            <person name="Brown-Elliot B."/>
            <person name="Wallace R."/>
            <person name="Lenaerts A."/>
            <person name="Ordway D."/>
            <person name="DeGroote M.A."/>
            <person name="Parker T."/>
            <person name="Sizemore C."/>
            <person name="Tallon L.J."/>
            <person name="Sadzewicz L.K."/>
            <person name="Sengamalay N."/>
            <person name="Fraser C.M."/>
            <person name="Hine E."/>
            <person name="Shefchek K.A."/>
            <person name="Das S.P."/>
            <person name="Tettelin H."/>
        </authorList>
    </citation>
    <scope>NUCLEOTIDE SEQUENCE [LARGE SCALE GENOMIC DNA]</scope>
    <source>
        <strain evidence="6">4042</strain>
    </source>
</reference>
<dbReference type="EMBL" id="JAOB01000093">
    <property type="protein sequence ID" value="EUA06636.1"/>
    <property type="molecule type" value="Genomic_DNA"/>
</dbReference>
<sequence>MTVSDNVEAFSELGFAPHVVGAIDKRDLSTTVMGQQISLPVIISPTGVQAVHPDGEVAVARAAAARGTAMGLSSFASKPIEEVVAVNDKVFFQIYWLGSRDSIAERVERARQAGRWA</sequence>
<dbReference type="PROSITE" id="PS51349">
    <property type="entry name" value="FMN_HYDROXY_ACID_DH_2"/>
    <property type="match status" value="1"/>
</dbReference>
<evidence type="ECO:0000313" key="6">
    <source>
        <dbReference type="EMBL" id="EUA06636.1"/>
    </source>
</evidence>